<feature type="chain" id="PRO_5009640454" description="serine-type D-Ala-D-Ala carboxypeptidase" evidence="16">
    <location>
        <begin position="30"/>
        <end position="451"/>
    </location>
</feature>
<evidence type="ECO:0000256" key="1">
    <source>
        <dbReference type="ARBA" id="ARBA00003217"/>
    </source>
</evidence>
<dbReference type="Pfam" id="PF00768">
    <property type="entry name" value="Peptidase_S11"/>
    <property type="match status" value="1"/>
</dbReference>
<dbReference type="UniPathway" id="UPA00219"/>
<dbReference type="Gene3D" id="3.40.710.10">
    <property type="entry name" value="DD-peptidase/beta-lactamase superfamily"/>
    <property type="match status" value="1"/>
</dbReference>
<dbReference type="SUPFAM" id="SSF69189">
    <property type="entry name" value="Penicillin-binding protein associated domain"/>
    <property type="match status" value="1"/>
</dbReference>
<dbReference type="RefSeq" id="WP_071618339.1">
    <property type="nucleotide sequence ID" value="NZ_MINN01000076.1"/>
</dbReference>
<dbReference type="GO" id="GO:0009252">
    <property type="term" value="P:peptidoglycan biosynthetic process"/>
    <property type="evidence" value="ECO:0007669"/>
    <property type="project" value="UniProtKB-UniPathway"/>
</dbReference>
<feature type="binding site" evidence="14">
    <location>
        <position position="254"/>
    </location>
    <ligand>
        <name>substrate</name>
    </ligand>
</feature>
<evidence type="ECO:0000256" key="9">
    <source>
        <dbReference type="ARBA" id="ARBA00022960"/>
    </source>
</evidence>
<sequence>MKRSWVQKSFVCFLVFLMAMSMVQKPASAQGDIDVNANAAILVEASTGKVLYEKNSETALGIASMTKMMTEYLLLEAVNEGKVKWDQKYTVPTSVSNMSHNDGLSNVPLREEGTYNVKELYEAMAIESANAATLAIAEIVGGSEANFVKMMNKKAEELGLESYKFVNSSGLNNKDLAPYVDQLTGGPEEENVMSAKDTATLAYRLLNDFPEVLETSSIAKKLFAEGTEDEFPMDNWNYMLPELIRAYEGMDGLKTGTTDFAGACFTGTAERNGMRFITVVMDVKVDPGENSYDARFDETRKMLDYAFNNYTMQEVIPADYKIKGQKTLPVVKGKEKEVGIKAESALNMVVKNGEEKIYKPKFVVDKKKLNEDGKLTAPVKKGEKVGYVTLESKDKNDLGYLTDKGSSAAKSSVVTVEGVEKANWFVLSMRAVGGFFGDIWGSVTSTVKGWF</sequence>
<keyword evidence="6" id="KW-0645">Protease</keyword>
<feature type="active site" description="Proton acceptor" evidence="13">
    <location>
        <position position="67"/>
    </location>
</feature>
<proteinExistence type="inferred from homology"/>
<dbReference type="InterPro" id="IPR015956">
    <property type="entry name" value="Peniciliin-bd_prot_C_sf"/>
</dbReference>
<reference evidence="18 19" key="1">
    <citation type="submission" date="2016-09" db="EMBL/GenBank/DDBJ databases">
        <title>Bacillus aquimaris SAMM genome sequence reveals colonization and biosurfactant production capacities.</title>
        <authorList>
            <person name="Waghmode S.R."/>
            <person name="Suryavanshi M.V."/>
        </authorList>
    </citation>
    <scope>NUCLEOTIDE SEQUENCE [LARGE SCALE GENOMIC DNA]</scope>
    <source>
        <strain evidence="18 19">SAMM</strain>
    </source>
</reference>
<evidence type="ECO:0000256" key="11">
    <source>
        <dbReference type="ARBA" id="ARBA00023316"/>
    </source>
</evidence>
<keyword evidence="5 18" id="KW-0121">Carboxypeptidase</keyword>
<comment type="pathway">
    <text evidence="2">Cell wall biogenesis; peptidoglycan biosynthesis.</text>
</comment>
<evidence type="ECO:0000256" key="6">
    <source>
        <dbReference type="ARBA" id="ARBA00022670"/>
    </source>
</evidence>
<dbReference type="InterPro" id="IPR018044">
    <property type="entry name" value="Peptidase_S11"/>
</dbReference>
<evidence type="ECO:0000313" key="18">
    <source>
        <dbReference type="EMBL" id="OIU71613.1"/>
    </source>
</evidence>
<dbReference type="GO" id="GO:0071555">
    <property type="term" value="P:cell wall organization"/>
    <property type="evidence" value="ECO:0007669"/>
    <property type="project" value="UniProtKB-KW"/>
</dbReference>
<keyword evidence="8" id="KW-0378">Hydrolase</keyword>
<dbReference type="Pfam" id="PF07943">
    <property type="entry name" value="PBP5_C"/>
    <property type="match status" value="1"/>
</dbReference>
<evidence type="ECO:0000256" key="12">
    <source>
        <dbReference type="ARBA" id="ARBA00034000"/>
    </source>
</evidence>
<comment type="caution">
    <text evidence="18">The sequence shown here is derived from an EMBL/GenBank/DDBJ whole genome shotgun (WGS) entry which is preliminary data.</text>
</comment>
<dbReference type="InterPro" id="IPR001967">
    <property type="entry name" value="Peptidase_S11_N"/>
</dbReference>
<comment type="catalytic activity">
    <reaction evidence="12">
        <text>Preferential cleavage: (Ac)2-L-Lys-D-Ala-|-D-Ala. Also transpeptidation of peptidyl-alanyl moieties that are N-acyl substituents of D-alanine.</text>
        <dbReference type="EC" id="3.4.16.4"/>
    </reaction>
</comment>
<keyword evidence="19" id="KW-1185">Reference proteome</keyword>
<comment type="similarity">
    <text evidence="3 15">Belongs to the peptidase S11 family.</text>
</comment>
<dbReference type="GO" id="GO:0008360">
    <property type="term" value="P:regulation of cell shape"/>
    <property type="evidence" value="ECO:0007669"/>
    <property type="project" value="UniProtKB-KW"/>
</dbReference>
<feature type="active site" evidence="13">
    <location>
        <position position="128"/>
    </location>
</feature>
<dbReference type="EC" id="3.4.16.4" evidence="4"/>
<dbReference type="OrthoDB" id="9791132at2"/>
<dbReference type="InterPro" id="IPR037167">
    <property type="entry name" value="Peptidase_S11_C_sf"/>
</dbReference>
<dbReference type="Proteomes" id="UP000182062">
    <property type="component" value="Unassembled WGS sequence"/>
</dbReference>
<evidence type="ECO:0000256" key="7">
    <source>
        <dbReference type="ARBA" id="ARBA00022729"/>
    </source>
</evidence>
<keyword evidence="11" id="KW-0961">Cell wall biogenesis/degradation</keyword>
<evidence type="ECO:0000256" key="16">
    <source>
        <dbReference type="SAM" id="SignalP"/>
    </source>
</evidence>
<name>A0A1J6W208_9BACI</name>
<evidence type="ECO:0000256" key="2">
    <source>
        <dbReference type="ARBA" id="ARBA00004752"/>
    </source>
</evidence>
<evidence type="ECO:0000259" key="17">
    <source>
        <dbReference type="SMART" id="SM00936"/>
    </source>
</evidence>
<dbReference type="PRINTS" id="PR00725">
    <property type="entry name" value="DADACBPTASE1"/>
</dbReference>
<organism evidence="18 19">
    <name type="scientific">Rossellomorea aquimaris</name>
    <dbReference type="NCBI Taxonomy" id="189382"/>
    <lineage>
        <taxon>Bacteria</taxon>
        <taxon>Bacillati</taxon>
        <taxon>Bacillota</taxon>
        <taxon>Bacilli</taxon>
        <taxon>Bacillales</taxon>
        <taxon>Bacillaceae</taxon>
        <taxon>Rossellomorea</taxon>
    </lineage>
</organism>
<dbReference type="SMART" id="SM00936">
    <property type="entry name" value="PBP5_C"/>
    <property type="match status" value="1"/>
</dbReference>
<dbReference type="Gene3D" id="2.60.410.10">
    <property type="entry name" value="D-Ala-D-Ala carboxypeptidase, C-terminal domain"/>
    <property type="match status" value="1"/>
</dbReference>
<evidence type="ECO:0000256" key="5">
    <source>
        <dbReference type="ARBA" id="ARBA00022645"/>
    </source>
</evidence>
<dbReference type="InterPro" id="IPR012338">
    <property type="entry name" value="Beta-lactam/transpept-like"/>
</dbReference>
<keyword evidence="9" id="KW-0133">Cell shape</keyword>
<feature type="domain" description="Peptidase S11 D-Ala-D-Ala carboxypeptidase A C-terminal" evidence="17">
    <location>
        <begin position="310"/>
        <end position="421"/>
    </location>
</feature>
<dbReference type="SUPFAM" id="SSF56601">
    <property type="entry name" value="beta-lactamase/transpeptidase-like"/>
    <property type="match status" value="1"/>
</dbReference>
<dbReference type="AlphaFoldDB" id="A0A1J6W208"/>
<keyword evidence="10" id="KW-0573">Peptidoglycan synthesis</keyword>
<evidence type="ECO:0000256" key="15">
    <source>
        <dbReference type="RuleBase" id="RU004016"/>
    </source>
</evidence>
<feature type="signal peptide" evidence="16">
    <location>
        <begin position="1"/>
        <end position="29"/>
    </location>
</feature>
<feature type="active site" description="Acyl-ester intermediate" evidence="13">
    <location>
        <position position="64"/>
    </location>
</feature>
<evidence type="ECO:0000256" key="3">
    <source>
        <dbReference type="ARBA" id="ARBA00007164"/>
    </source>
</evidence>
<gene>
    <name evidence="18" type="ORF">BHE18_22215</name>
</gene>
<evidence type="ECO:0000256" key="10">
    <source>
        <dbReference type="ARBA" id="ARBA00022984"/>
    </source>
</evidence>
<dbReference type="GO" id="GO:0006508">
    <property type="term" value="P:proteolysis"/>
    <property type="evidence" value="ECO:0007669"/>
    <property type="project" value="UniProtKB-KW"/>
</dbReference>
<evidence type="ECO:0000256" key="14">
    <source>
        <dbReference type="PIRSR" id="PIRSR618044-2"/>
    </source>
</evidence>
<dbReference type="GO" id="GO:0009002">
    <property type="term" value="F:serine-type D-Ala-D-Ala carboxypeptidase activity"/>
    <property type="evidence" value="ECO:0007669"/>
    <property type="project" value="UniProtKB-EC"/>
</dbReference>
<protein>
    <recommendedName>
        <fullName evidence="4">serine-type D-Ala-D-Ala carboxypeptidase</fullName>
        <ecNumber evidence="4">3.4.16.4</ecNumber>
    </recommendedName>
</protein>
<evidence type="ECO:0000256" key="13">
    <source>
        <dbReference type="PIRSR" id="PIRSR618044-1"/>
    </source>
</evidence>
<accession>A0A1J6W208</accession>
<evidence type="ECO:0000256" key="8">
    <source>
        <dbReference type="ARBA" id="ARBA00022801"/>
    </source>
</evidence>
<dbReference type="EMBL" id="MINN01000076">
    <property type="protein sequence ID" value="OIU71613.1"/>
    <property type="molecule type" value="Genomic_DNA"/>
</dbReference>
<comment type="function">
    <text evidence="1">Removes C-terminal D-alanyl residues from sugar-peptide cell wall precursors.</text>
</comment>
<keyword evidence="7 16" id="KW-0732">Signal</keyword>
<evidence type="ECO:0000256" key="4">
    <source>
        <dbReference type="ARBA" id="ARBA00012448"/>
    </source>
</evidence>
<evidence type="ECO:0000313" key="19">
    <source>
        <dbReference type="Proteomes" id="UP000182062"/>
    </source>
</evidence>
<dbReference type="PANTHER" id="PTHR21581">
    <property type="entry name" value="D-ALANYL-D-ALANINE CARBOXYPEPTIDASE"/>
    <property type="match status" value="1"/>
</dbReference>
<dbReference type="InterPro" id="IPR012907">
    <property type="entry name" value="Peptidase_S11_C"/>
</dbReference>
<dbReference type="PANTHER" id="PTHR21581:SF11">
    <property type="entry name" value="D-ALANYL-D-ALANINE CARBOXYPEPTIDASE DACA"/>
    <property type="match status" value="1"/>
</dbReference>